<dbReference type="GO" id="GO:0055085">
    <property type="term" value="P:transmembrane transport"/>
    <property type="evidence" value="ECO:0007669"/>
    <property type="project" value="InterPro"/>
</dbReference>
<evidence type="ECO:0000256" key="5">
    <source>
        <dbReference type="ARBA" id="ARBA00022989"/>
    </source>
</evidence>
<keyword evidence="2 7" id="KW-0813">Transport</keyword>
<keyword evidence="4 7" id="KW-0812">Transmembrane</keyword>
<dbReference type="Proteomes" id="UP000515703">
    <property type="component" value="Chromosome"/>
</dbReference>
<comment type="subcellular location">
    <subcellularLocation>
        <location evidence="1 7">Cell membrane</location>
        <topology evidence="1 7">Multi-pass membrane protein</topology>
    </subcellularLocation>
</comment>
<evidence type="ECO:0000313" key="10">
    <source>
        <dbReference type="Proteomes" id="UP000515703"/>
    </source>
</evidence>
<dbReference type="InterPro" id="IPR000515">
    <property type="entry name" value="MetI-like"/>
</dbReference>
<evidence type="ECO:0000256" key="6">
    <source>
        <dbReference type="ARBA" id="ARBA00023136"/>
    </source>
</evidence>
<dbReference type="GO" id="GO:0005886">
    <property type="term" value="C:plasma membrane"/>
    <property type="evidence" value="ECO:0007669"/>
    <property type="project" value="UniProtKB-SubCell"/>
</dbReference>
<protein>
    <submittedName>
        <fullName evidence="9">Sugar ABC transporter permease</fullName>
    </submittedName>
</protein>
<gene>
    <name evidence="9" type="ORF">bsdcttw_01180</name>
</gene>
<sequence>MKLSKKESADKKKGFGKWAVSLRKDQAFLIMCIPAILYFLIFAYLPMPGIYVAFTNFNYNKGIFGSSFIGLDNLKFITLSGKLGVLIRNTVLYNLAFLVTSHLIQIAIAVLLNEIRNKKFRKLSQSLLILPNFISYVLVGLFSFAIFNSTNGILNHFLMSLGRNEAQIYSTPSVWPAILVIVNLWKGAGYGSIVYFAALTGLDHEILEAAQVDGASTIQKIRYITLPSLKPTFIILVLLSIGGILRGNFDLFYNMVGSSNVVLHNSTDVLETYVFRAMTNNFQFSTAAAVSFVQSIFGFVLVMTTNMIVKKIEPDYALF</sequence>
<feature type="transmembrane region" description="Helical" evidence="7">
    <location>
        <begin position="223"/>
        <end position="245"/>
    </location>
</feature>
<dbReference type="AlphaFoldDB" id="A0A7I8DHB2"/>
<dbReference type="Pfam" id="PF00528">
    <property type="entry name" value="BPD_transp_1"/>
    <property type="match status" value="1"/>
</dbReference>
<evidence type="ECO:0000256" key="3">
    <source>
        <dbReference type="ARBA" id="ARBA00022475"/>
    </source>
</evidence>
<dbReference type="KEGG" id="acht:bsdcttw_01180"/>
<name>A0A7I8DHB2_9FIRM</name>
<dbReference type="SUPFAM" id="SSF161098">
    <property type="entry name" value="MetI-like"/>
    <property type="match status" value="1"/>
</dbReference>
<dbReference type="Gene3D" id="1.10.3720.10">
    <property type="entry name" value="MetI-like"/>
    <property type="match status" value="1"/>
</dbReference>
<dbReference type="PANTHER" id="PTHR30193:SF44">
    <property type="entry name" value="LACTOSE TRANSPORT SYSTEM PERMEASE PROTEIN LACF"/>
    <property type="match status" value="1"/>
</dbReference>
<dbReference type="RefSeq" id="WP_185257541.1">
    <property type="nucleotide sequence ID" value="NZ_AP023368.1"/>
</dbReference>
<feature type="domain" description="ABC transmembrane type-1" evidence="8">
    <location>
        <begin position="87"/>
        <end position="305"/>
    </location>
</feature>
<proteinExistence type="inferred from homology"/>
<feature type="transmembrane region" description="Helical" evidence="7">
    <location>
        <begin position="133"/>
        <end position="154"/>
    </location>
</feature>
<feature type="transmembrane region" description="Helical" evidence="7">
    <location>
        <begin position="27"/>
        <end position="47"/>
    </location>
</feature>
<evidence type="ECO:0000313" key="9">
    <source>
        <dbReference type="EMBL" id="BCJ97077.1"/>
    </source>
</evidence>
<evidence type="ECO:0000256" key="7">
    <source>
        <dbReference type="RuleBase" id="RU363032"/>
    </source>
</evidence>
<reference evidence="9 10" key="1">
    <citation type="submission" date="2020-08" db="EMBL/GenBank/DDBJ databases">
        <title>Draft genome sequencing of an Anaerocolumna strain isolated from anoxic soil subjected to BSD treatment.</title>
        <authorList>
            <person name="Uek A."/>
            <person name="Tonouchi A."/>
        </authorList>
    </citation>
    <scope>NUCLEOTIDE SEQUENCE [LARGE SCALE GENOMIC DNA]</scope>
    <source>
        <strain evidence="9 10">CTTW</strain>
    </source>
</reference>
<evidence type="ECO:0000256" key="2">
    <source>
        <dbReference type="ARBA" id="ARBA00022448"/>
    </source>
</evidence>
<reference evidence="9 10" key="2">
    <citation type="submission" date="2020-08" db="EMBL/GenBank/DDBJ databases">
        <authorList>
            <person name="Ueki A."/>
            <person name="Tonouchi A."/>
        </authorList>
    </citation>
    <scope>NUCLEOTIDE SEQUENCE [LARGE SCALE GENOMIC DNA]</scope>
    <source>
        <strain evidence="9 10">CTTW</strain>
    </source>
</reference>
<feature type="transmembrane region" description="Helical" evidence="7">
    <location>
        <begin position="91"/>
        <end position="112"/>
    </location>
</feature>
<feature type="transmembrane region" description="Helical" evidence="7">
    <location>
        <begin position="174"/>
        <end position="202"/>
    </location>
</feature>
<evidence type="ECO:0000256" key="1">
    <source>
        <dbReference type="ARBA" id="ARBA00004651"/>
    </source>
</evidence>
<dbReference type="InterPro" id="IPR035906">
    <property type="entry name" value="MetI-like_sf"/>
</dbReference>
<keyword evidence="10" id="KW-1185">Reference proteome</keyword>
<dbReference type="PANTHER" id="PTHR30193">
    <property type="entry name" value="ABC TRANSPORTER PERMEASE PROTEIN"/>
    <property type="match status" value="1"/>
</dbReference>
<keyword evidence="6 7" id="KW-0472">Membrane</keyword>
<keyword evidence="3" id="KW-1003">Cell membrane</keyword>
<accession>A0A7I8DHB2</accession>
<comment type="similarity">
    <text evidence="7">Belongs to the binding-protein-dependent transport system permease family.</text>
</comment>
<organism evidence="9 10">
    <name type="scientific">Anaerocolumna chitinilytica</name>
    <dbReference type="NCBI Taxonomy" id="1727145"/>
    <lineage>
        <taxon>Bacteria</taxon>
        <taxon>Bacillati</taxon>
        <taxon>Bacillota</taxon>
        <taxon>Clostridia</taxon>
        <taxon>Lachnospirales</taxon>
        <taxon>Lachnospiraceae</taxon>
        <taxon>Anaerocolumna</taxon>
    </lineage>
</organism>
<feature type="transmembrane region" description="Helical" evidence="7">
    <location>
        <begin position="282"/>
        <end position="302"/>
    </location>
</feature>
<evidence type="ECO:0000259" key="8">
    <source>
        <dbReference type="PROSITE" id="PS50928"/>
    </source>
</evidence>
<dbReference type="CDD" id="cd06261">
    <property type="entry name" value="TM_PBP2"/>
    <property type="match status" value="1"/>
</dbReference>
<dbReference type="PROSITE" id="PS50928">
    <property type="entry name" value="ABC_TM1"/>
    <property type="match status" value="1"/>
</dbReference>
<dbReference type="InterPro" id="IPR051393">
    <property type="entry name" value="ABC_transporter_permease"/>
</dbReference>
<dbReference type="EMBL" id="AP023368">
    <property type="protein sequence ID" value="BCJ97077.1"/>
    <property type="molecule type" value="Genomic_DNA"/>
</dbReference>
<evidence type="ECO:0000256" key="4">
    <source>
        <dbReference type="ARBA" id="ARBA00022692"/>
    </source>
</evidence>
<keyword evidence="5 7" id="KW-1133">Transmembrane helix</keyword>